<dbReference type="PANTHER" id="PTHR37031">
    <property type="entry name" value="METALLOPHOSPHATASE BINDING DOMAIN PROTEIN"/>
    <property type="match status" value="1"/>
</dbReference>
<dbReference type="PANTHER" id="PTHR37031:SF2">
    <property type="entry name" value="PHOD-LIKE PHOSPHATASE METALLOPHOSPHATASE DOMAIN-CONTAINING PROTEIN"/>
    <property type="match status" value="1"/>
</dbReference>
<organism evidence="1 2">
    <name type="scientific">Rhizobium redzepovicii</name>
    <dbReference type="NCBI Taxonomy" id="2867518"/>
    <lineage>
        <taxon>Bacteria</taxon>
        <taxon>Pseudomonadati</taxon>
        <taxon>Pseudomonadota</taxon>
        <taxon>Alphaproteobacteria</taxon>
        <taxon>Hyphomicrobiales</taxon>
        <taxon>Rhizobiaceae</taxon>
        <taxon>Rhizobium/Agrobacterium group</taxon>
        <taxon>Rhizobium</taxon>
    </lineage>
</organism>
<protein>
    <recommendedName>
        <fullName evidence="3">PhoD-like phosphatase metallophosphatase domain-containing protein</fullName>
    </recommendedName>
</protein>
<sequence length="563" mass="62840">MLLSTNAWRGKRHNSNGRQRVGFEIEISASQTQCPYFSGDQIYADDVPDLAFGAIQELGIELTGKSRIDLLTNAYSKYSKGGSRGALVEDRGIWRNRTGFTVNIGTGGNHLINFDEFAAAYCMAWNPRLWQGEGGLHEQLRKKPKTPPTELFAKEKRRELELESEKLLSFYSSVQSFSRLVANISTYMFFDDHEVTDDWNLTVDWAQRVAASELGSSIVRNGILGYWAFQDRGNRAPDEKDSLTGVVSEYFSSHGKNAKALDLALSKRSWSFCSATAPLITFLDTRTKRVKAEERIQTYLSDDSLASLSAGSNTALVSTEEITKLTSEISDTPERPIIIVTPTPIFSCMAIEGIKESVSSTTRDIHPLPSEFVDAEHWLANPKSFLNACTLLSALGEKQVLILSGDVHFSFALSAKIRFRGGDDIQIIQVTSSAVQNEQPPPLKALLEMFGTTWGEHRNSFSFWFRDGQDPVFFSDLHNKEAQYDRLKMVLGIPTIECFSSLEPLHEPLPAIGPLSAPQRAIETRNTVGFLQFFGNEGQHQLLTNLPNGTLRSRPLFFRLSAK</sequence>
<dbReference type="AlphaFoldDB" id="A0AAW8P9M3"/>
<gene>
    <name evidence="1" type="ORF">RJJ37_29480</name>
</gene>
<dbReference type="InterPro" id="IPR038607">
    <property type="entry name" value="PhoD-like_sf"/>
</dbReference>
<accession>A0AAW8P9M3</accession>
<proteinExistence type="predicted"/>
<name>A0AAW8P9M3_9HYPH</name>
<dbReference type="EMBL" id="JAVLSH010000018">
    <property type="protein sequence ID" value="MDR9763713.1"/>
    <property type="molecule type" value="Genomic_DNA"/>
</dbReference>
<keyword evidence="2" id="KW-1185">Reference proteome</keyword>
<dbReference type="Gene3D" id="3.60.21.70">
    <property type="entry name" value="PhoD-like phosphatase"/>
    <property type="match status" value="1"/>
</dbReference>
<dbReference type="Proteomes" id="UP001269402">
    <property type="component" value="Unassembled WGS sequence"/>
</dbReference>
<reference evidence="2" key="1">
    <citation type="submission" date="2023-07" db="EMBL/GenBank/DDBJ databases">
        <title>Genomic characterization of faba bean (Vicia faba) microsymbionts in Mexican soils.</title>
        <authorList>
            <person name="Rivera Orduna F.N."/>
            <person name="Guevara-Luna J."/>
            <person name="Yan J."/>
            <person name="Arroyo-Herrera I."/>
            <person name="Li Y."/>
            <person name="Vasquez-Murrieta M.S."/>
            <person name="Wang E.T."/>
        </authorList>
    </citation>
    <scope>NUCLEOTIDE SEQUENCE [LARGE SCALE GENOMIC DNA]</scope>
    <source>
        <strain evidence="2">CH6</strain>
    </source>
</reference>
<evidence type="ECO:0000313" key="1">
    <source>
        <dbReference type="EMBL" id="MDR9763713.1"/>
    </source>
</evidence>
<evidence type="ECO:0008006" key="3">
    <source>
        <dbReference type="Google" id="ProtNLM"/>
    </source>
</evidence>
<comment type="caution">
    <text evidence="1">The sequence shown here is derived from an EMBL/GenBank/DDBJ whole genome shotgun (WGS) entry which is preliminary data.</text>
</comment>
<dbReference type="RefSeq" id="WP_310808671.1">
    <property type="nucleotide sequence ID" value="NZ_JAVLSH010000018.1"/>
</dbReference>
<evidence type="ECO:0000313" key="2">
    <source>
        <dbReference type="Proteomes" id="UP001269402"/>
    </source>
</evidence>